<keyword evidence="2" id="KW-1185">Reference proteome</keyword>
<gene>
    <name evidence="1" type="ORF">NPIL_239911</name>
</gene>
<dbReference type="EMBL" id="BMAW01106490">
    <property type="protein sequence ID" value="GFT24573.1"/>
    <property type="molecule type" value="Genomic_DNA"/>
</dbReference>
<evidence type="ECO:0000313" key="1">
    <source>
        <dbReference type="EMBL" id="GFT24573.1"/>
    </source>
</evidence>
<organism evidence="1 2">
    <name type="scientific">Nephila pilipes</name>
    <name type="common">Giant wood spider</name>
    <name type="synonym">Nephila maculata</name>
    <dbReference type="NCBI Taxonomy" id="299642"/>
    <lineage>
        <taxon>Eukaryota</taxon>
        <taxon>Metazoa</taxon>
        <taxon>Ecdysozoa</taxon>
        <taxon>Arthropoda</taxon>
        <taxon>Chelicerata</taxon>
        <taxon>Arachnida</taxon>
        <taxon>Araneae</taxon>
        <taxon>Araneomorphae</taxon>
        <taxon>Entelegynae</taxon>
        <taxon>Araneoidea</taxon>
        <taxon>Nephilidae</taxon>
        <taxon>Nephila</taxon>
    </lineage>
</organism>
<accession>A0A8X6NPR2</accession>
<name>A0A8X6NPR2_NEPPI</name>
<comment type="caution">
    <text evidence="1">The sequence shown here is derived from an EMBL/GenBank/DDBJ whole genome shotgun (WGS) entry which is preliminary data.</text>
</comment>
<dbReference type="Proteomes" id="UP000887013">
    <property type="component" value="Unassembled WGS sequence"/>
</dbReference>
<evidence type="ECO:0000313" key="2">
    <source>
        <dbReference type="Proteomes" id="UP000887013"/>
    </source>
</evidence>
<proteinExistence type="predicted"/>
<sequence length="155" mass="17728">MHVENISIYDGFRPHHRLQADSTLFGRLEGGRRPIVGLHRIHQPLSQRHSPIEEQGAVFIPSIQEQVVQFGDAVLFPNEIRVGPVPLLGQLFRILLIKLTGFNLHPHILSHIGHMRRIVSGMQLFQVLGEQVLVRRGEREEVGRLQFQQTMAKVM</sequence>
<dbReference type="AlphaFoldDB" id="A0A8X6NPR2"/>
<reference evidence="1" key="1">
    <citation type="submission" date="2020-08" db="EMBL/GenBank/DDBJ databases">
        <title>Multicomponent nature underlies the extraordinary mechanical properties of spider dragline silk.</title>
        <authorList>
            <person name="Kono N."/>
            <person name="Nakamura H."/>
            <person name="Mori M."/>
            <person name="Yoshida Y."/>
            <person name="Ohtoshi R."/>
            <person name="Malay A.D."/>
            <person name="Moran D.A.P."/>
            <person name="Tomita M."/>
            <person name="Numata K."/>
            <person name="Arakawa K."/>
        </authorList>
    </citation>
    <scope>NUCLEOTIDE SEQUENCE</scope>
</reference>
<protein>
    <submittedName>
        <fullName evidence="1">Uncharacterized protein</fullName>
    </submittedName>
</protein>